<feature type="region of interest" description="Disordered" evidence="1">
    <location>
        <begin position="231"/>
        <end position="270"/>
    </location>
</feature>
<protein>
    <submittedName>
        <fullName evidence="2">Uncharacterized protein</fullName>
    </submittedName>
</protein>
<organism evidence="2 3">
    <name type="scientific">Heterodera schachtii</name>
    <name type="common">Sugarbeet cyst nematode worm</name>
    <name type="synonym">Tylenchus schachtii</name>
    <dbReference type="NCBI Taxonomy" id="97005"/>
    <lineage>
        <taxon>Eukaryota</taxon>
        <taxon>Metazoa</taxon>
        <taxon>Ecdysozoa</taxon>
        <taxon>Nematoda</taxon>
        <taxon>Chromadorea</taxon>
        <taxon>Rhabditida</taxon>
        <taxon>Tylenchina</taxon>
        <taxon>Tylenchomorpha</taxon>
        <taxon>Tylenchoidea</taxon>
        <taxon>Heteroderidae</taxon>
        <taxon>Heteroderinae</taxon>
        <taxon>Heterodera</taxon>
    </lineage>
</organism>
<evidence type="ECO:0000313" key="3">
    <source>
        <dbReference type="Proteomes" id="UP001620645"/>
    </source>
</evidence>
<dbReference type="AlphaFoldDB" id="A0ABD2IDB2"/>
<feature type="compositionally biased region" description="Basic and acidic residues" evidence="1">
    <location>
        <begin position="257"/>
        <end position="270"/>
    </location>
</feature>
<feature type="compositionally biased region" description="Polar residues" evidence="1">
    <location>
        <begin position="237"/>
        <end position="253"/>
    </location>
</feature>
<dbReference type="InterPro" id="IPR018790">
    <property type="entry name" value="DUF2358"/>
</dbReference>
<proteinExistence type="predicted"/>
<reference evidence="2 3" key="1">
    <citation type="submission" date="2024-10" db="EMBL/GenBank/DDBJ databases">
        <authorList>
            <person name="Kim D."/>
        </authorList>
    </citation>
    <scope>NUCLEOTIDE SEQUENCE [LARGE SCALE GENOMIC DNA]</scope>
    <source>
        <strain evidence="2">Taebaek</strain>
    </source>
</reference>
<evidence type="ECO:0000313" key="2">
    <source>
        <dbReference type="EMBL" id="KAL3077116.1"/>
    </source>
</evidence>
<dbReference type="PANTHER" id="PTHR31094">
    <property type="entry name" value="RIKEN CDNA 2310061I04 GENE"/>
    <property type="match status" value="1"/>
</dbReference>
<dbReference type="EMBL" id="JBICCN010000327">
    <property type="protein sequence ID" value="KAL3077116.1"/>
    <property type="molecule type" value="Genomic_DNA"/>
</dbReference>
<comment type="caution">
    <text evidence="2">The sequence shown here is derived from an EMBL/GenBank/DDBJ whole genome shotgun (WGS) entry which is preliminary data.</text>
</comment>
<accession>A0ABD2IDB2</accession>
<gene>
    <name evidence="2" type="ORF">niasHS_013105</name>
</gene>
<keyword evidence="3" id="KW-1185">Reference proteome</keyword>
<sequence>MISCRRSFSKCLLPQITNRLTSNFGHLQPCCSSQNVPMCASASNRSSVRLSAIFPRMLSTSVGDKSHERPQMYQLEHIQKRLEYTVPLMFNARLDYTFYTKDVFVDNQILGSQLRSLEGFMHHISLITVAAQFCCTHIETQILNISPILEDGTVRLRWRICYLGWLSMLNFRNFNRQYRLKNLKWYDGYSIFYINGEGLVYKVTIQRTMPDDSLKIASLKDKTKEFVQRKVLPNPSPNCAGQHQQQQFTSANCASERPPRQQRNDGRRKE</sequence>
<dbReference type="Pfam" id="PF10184">
    <property type="entry name" value="DUF2358"/>
    <property type="match status" value="1"/>
</dbReference>
<evidence type="ECO:0000256" key="1">
    <source>
        <dbReference type="SAM" id="MobiDB-lite"/>
    </source>
</evidence>
<name>A0ABD2IDB2_HETSC</name>
<dbReference type="PANTHER" id="PTHR31094:SF2">
    <property type="entry name" value="RIKEN CDNA 2310061I04 GENE"/>
    <property type="match status" value="1"/>
</dbReference>
<dbReference type="Proteomes" id="UP001620645">
    <property type="component" value="Unassembled WGS sequence"/>
</dbReference>